<dbReference type="AlphaFoldDB" id="T1JV53"/>
<dbReference type="PANTHER" id="PTHR33562">
    <property type="entry name" value="ATILLA, ISOFORM B-RELATED-RELATED"/>
    <property type="match status" value="1"/>
</dbReference>
<dbReference type="InterPro" id="IPR031424">
    <property type="entry name" value="QVR-like"/>
</dbReference>
<dbReference type="HOGENOM" id="CLU_126345_0_0_1"/>
<dbReference type="EMBL" id="CAEY01000791">
    <property type="status" value="NOT_ANNOTATED_CDS"/>
    <property type="molecule type" value="Genomic_DNA"/>
</dbReference>
<dbReference type="InterPro" id="IPR045860">
    <property type="entry name" value="Snake_toxin-like_sf"/>
</dbReference>
<reference evidence="4" key="2">
    <citation type="submission" date="2015-06" db="UniProtKB">
        <authorList>
            <consortium name="EnsemblMetazoa"/>
        </authorList>
    </citation>
    <scope>IDENTIFICATION</scope>
</reference>
<evidence type="ECO:0000313" key="4">
    <source>
        <dbReference type="EnsemblMetazoa" id="tetur02g03340.1"/>
    </source>
</evidence>
<keyword evidence="5" id="KW-1185">Reference proteome</keyword>
<gene>
    <name evidence="4" type="primary">107371601</name>
</gene>
<evidence type="ECO:0000313" key="5">
    <source>
        <dbReference type="Proteomes" id="UP000015104"/>
    </source>
</evidence>
<keyword evidence="2" id="KW-0325">Glycoprotein</keyword>
<organism evidence="4 5">
    <name type="scientific">Tetranychus urticae</name>
    <name type="common">Two-spotted spider mite</name>
    <dbReference type="NCBI Taxonomy" id="32264"/>
    <lineage>
        <taxon>Eukaryota</taxon>
        <taxon>Metazoa</taxon>
        <taxon>Ecdysozoa</taxon>
        <taxon>Arthropoda</taxon>
        <taxon>Chelicerata</taxon>
        <taxon>Arachnida</taxon>
        <taxon>Acari</taxon>
        <taxon>Acariformes</taxon>
        <taxon>Trombidiformes</taxon>
        <taxon>Prostigmata</taxon>
        <taxon>Eleutherengona</taxon>
        <taxon>Raphignathae</taxon>
        <taxon>Tetranychoidea</taxon>
        <taxon>Tetranychidae</taxon>
        <taxon>Tetranychus</taxon>
    </lineage>
</organism>
<keyword evidence="1 3" id="KW-0732">Signal</keyword>
<dbReference type="InterPro" id="IPR050975">
    <property type="entry name" value="Sleep_regulator"/>
</dbReference>
<dbReference type="SUPFAM" id="SSF57302">
    <property type="entry name" value="Snake toxin-like"/>
    <property type="match status" value="1"/>
</dbReference>
<dbReference type="EnsemblMetazoa" id="tetur02g03340.1">
    <property type="protein sequence ID" value="tetur02g03340.1"/>
    <property type="gene ID" value="tetur02g03340"/>
</dbReference>
<feature type="signal peptide" evidence="3">
    <location>
        <begin position="1"/>
        <end position="22"/>
    </location>
</feature>
<dbReference type="OMA" id="GCNGARR"/>
<evidence type="ECO:0000256" key="3">
    <source>
        <dbReference type="SAM" id="SignalP"/>
    </source>
</evidence>
<sequence length="170" mass="18655">MNSFNLIALIIFTLTALTSVNGLRCYKCNSLSKPYCSDPYDPPDTGAVALEYQADCDKEIDKVVRNETHQGLAPHVDRNGSQYVAVCRKVVQKVENVVRVFRSCGWFDAASEEPICSQRTGSLGVTHTHCVCRGDLCNQGVIPQSTSIILLLTIPLFTLGFINSLTNTLV</sequence>
<evidence type="ECO:0000256" key="2">
    <source>
        <dbReference type="ARBA" id="ARBA00023180"/>
    </source>
</evidence>
<feature type="chain" id="PRO_5004580655" evidence="3">
    <location>
        <begin position="23"/>
        <end position="170"/>
    </location>
</feature>
<proteinExistence type="predicted"/>
<dbReference type="Pfam" id="PF17064">
    <property type="entry name" value="QVR"/>
    <property type="match status" value="1"/>
</dbReference>
<name>T1JV53_TETUR</name>
<dbReference type="GO" id="GO:0032222">
    <property type="term" value="P:regulation of synaptic transmission, cholinergic"/>
    <property type="evidence" value="ECO:0007669"/>
    <property type="project" value="InterPro"/>
</dbReference>
<dbReference type="PANTHER" id="PTHR33562:SF2">
    <property type="entry name" value="PROTEIN QUIVER"/>
    <property type="match status" value="1"/>
</dbReference>
<protein>
    <submittedName>
        <fullName evidence="4">Uncharacterized protein</fullName>
    </submittedName>
</protein>
<dbReference type="KEGG" id="tut:107371601"/>
<evidence type="ECO:0000256" key="1">
    <source>
        <dbReference type="ARBA" id="ARBA00022729"/>
    </source>
</evidence>
<reference evidence="5" key="1">
    <citation type="submission" date="2011-08" db="EMBL/GenBank/DDBJ databases">
        <authorList>
            <person name="Rombauts S."/>
        </authorList>
    </citation>
    <scope>NUCLEOTIDE SEQUENCE</scope>
    <source>
        <strain evidence="5">London</strain>
    </source>
</reference>
<accession>T1JV53</accession>
<dbReference type="GO" id="GO:0030431">
    <property type="term" value="P:sleep"/>
    <property type="evidence" value="ECO:0007669"/>
    <property type="project" value="InterPro"/>
</dbReference>
<dbReference type="Proteomes" id="UP000015104">
    <property type="component" value="Unassembled WGS sequence"/>
</dbReference>